<evidence type="ECO:0000313" key="1">
    <source>
        <dbReference type="EMBL" id="KAJ9110371.1"/>
    </source>
</evidence>
<organism evidence="1 2">
    <name type="scientific">Naganishia adeliensis</name>
    <dbReference type="NCBI Taxonomy" id="92952"/>
    <lineage>
        <taxon>Eukaryota</taxon>
        <taxon>Fungi</taxon>
        <taxon>Dikarya</taxon>
        <taxon>Basidiomycota</taxon>
        <taxon>Agaricomycotina</taxon>
        <taxon>Tremellomycetes</taxon>
        <taxon>Filobasidiales</taxon>
        <taxon>Filobasidiaceae</taxon>
        <taxon>Naganishia</taxon>
    </lineage>
</organism>
<comment type="caution">
    <text evidence="1">The sequence shown here is derived from an EMBL/GenBank/DDBJ whole genome shotgun (WGS) entry which is preliminary data.</text>
</comment>
<accession>A0ACC2WH29</accession>
<gene>
    <name evidence="1" type="ORF">QFC20_002968</name>
</gene>
<sequence>MDAQKAPPSTTTAASAPIKKEAPLKRLPKIAFNSVEYPGPISRQPASIDYALSTLGRQPAVDACFNRATRILELRYDVQDTWSHPIVGENVPVQRLVLKVTRRRRKIREPSEPSSVTNEQTTSSTVQVANVSNGGVFKAEIMGVVKSTVRFRAMADYRYTPDTTARIPNLIEALKSADPEPILEFDFKDSETPRVVPTTAAPLDPLILGGDESGILGGPNASETRSSVDHVNGFRSTMPTLPPPMFSRQVAPHSFLYQSNPTTKVVSYTHPVTGEEYQRLSNTNRAKTYAVMAIRFHEHDTPETPVEEIKVAAKKLDQALLRKLQNVVKQRPMWTRVALLNQFNVEEVKLLDSKKAYIPFCAYTFQDGFARELLIPFGYDPRKDPEAYLYQKVHFRITARGQGGIRVKIRRHIDSDFAAEQSGASAGRITQKSHIFDGKALHRSEATYQLVDITDSLLYDLIREPNARSSSVDFISGWYKPEQLNAIKGIVRRKWLALSENRICTDEDCFDLVEEFYSRKPPSRPAEEPSHRGRPKGGGGYAAGEIPTNTTTQATSKKDKWKRKAVARLPATAEDLTAARLQETLEREQREALQARYRDDQD</sequence>
<protein>
    <submittedName>
        <fullName evidence="1">Uncharacterized protein</fullName>
    </submittedName>
</protein>
<evidence type="ECO:0000313" key="2">
    <source>
        <dbReference type="Proteomes" id="UP001230649"/>
    </source>
</evidence>
<reference evidence="1" key="1">
    <citation type="submission" date="2023-04" db="EMBL/GenBank/DDBJ databases">
        <title>Draft Genome sequencing of Naganishia species isolated from polar environments using Oxford Nanopore Technology.</title>
        <authorList>
            <person name="Leo P."/>
            <person name="Venkateswaran K."/>
        </authorList>
    </citation>
    <scope>NUCLEOTIDE SEQUENCE</scope>
    <source>
        <strain evidence="1">MNA-CCFEE 5262</strain>
    </source>
</reference>
<keyword evidence="2" id="KW-1185">Reference proteome</keyword>
<dbReference type="Proteomes" id="UP001230649">
    <property type="component" value="Unassembled WGS sequence"/>
</dbReference>
<proteinExistence type="predicted"/>
<dbReference type="EMBL" id="JASBWS010000024">
    <property type="protein sequence ID" value="KAJ9110371.1"/>
    <property type="molecule type" value="Genomic_DNA"/>
</dbReference>
<name>A0ACC2WH29_9TREE</name>